<dbReference type="GO" id="GO:0005198">
    <property type="term" value="F:structural molecule activity"/>
    <property type="evidence" value="ECO:0007669"/>
    <property type="project" value="TreeGrafter"/>
</dbReference>
<comment type="caution">
    <text evidence="5">The sequence shown here is derived from an EMBL/GenBank/DDBJ whole genome shotgun (WGS) entry which is preliminary data.</text>
</comment>
<keyword evidence="2" id="KW-0853">WD repeat</keyword>
<keyword evidence="3" id="KW-0677">Repeat</keyword>
<dbReference type="Proteomes" id="UP000187203">
    <property type="component" value="Unassembled WGS sequence"/>
</dbReference>
<dbReference type="STRING" id="93759.A0A1R3IHN7"/>
<dbReference type="GO" id="GO:0070971">
    <property type="term" value="C:endoplasmic reticulum exit site"/>
    <property type="evidence" value="ECO:0007669"/>
    <property type="project" value="TreeGrafter"/>
</dbReference>
<proteinExistence type="predicted"/>
<dbReference type="Gene3D" id="2.130.10.10">
    <property type="entry name" value="YVTN repeat-like/Quinoprotein amine dehydrogenase"/>
    <property type="match status" value="1"/>
</dbReference>
<gene>
    <name evidence="5" type="ORF">COLO4_23246</name>
</gene>
<sequence length="200" mass="21923">MRLADARMPALMNLISSSVLFGVRTLKNDDRELPLDERPSSASEASEQALVGRLSGSVYGIEFNAIAPNLLAAGTDGGKICIWDLAEPAQPCHFPPLKGSGSAVQGEILFLLGIAMFNISWHQLPTMERLWHPDVATQLVVASDEDAISGYFVHHSPGFRHCVPLTATTASDLAIWLKRMRLDGWCLAWHFTAHMIKKGF</sequence>
<dbReference type="AlphaFoldDB" id="A0A1R3IHN7"/>
<keyword evidence="4" id="KW-0653">Protein transport</keyword>
<name>A0A1R3IHN7_9ROSI</name>
<dbReference type="GO" id="GO:0007029">
    <property type="term" value="P:endoplasmic reticulum organization"/>
    <property type="evidence" value="ECO:0007669"/>
    <property type="project" value="TreeGrafter"/>
</dbReference>
<evidence type="ECO:0000313" key="6">
    <source>
        <dbReference type="Proteomes" id="UP000187203"/>
    </source>
</evidence>
<keyword evidence="1" id="KW-0813">Transport</keyword>
<organism evidence="5 6">
    <name type="scientific">Corchorus olitorius</name>
    <dbReference type="NCBI Taxonomy" id="93759"/>
    <lineage>
        <taxon>Eukaryota</taxon>
        <taxon>Viridiplantae</taxon>
        <taxon>Streptophyta</taxon>
        <taxon>Embryophyta</taxon>
        <taxon>Tracheophyta</taxon>
        <taxon>Spermatophyta</taxon>
        <taxon>Magnoliopsida</taxon>
        <taxon>eudicotyledons</taxon>
        <taxon>Gunneridae</taxon>
        <taxon>Pentapetalae</taxon>
        <taxon>rosids</taxon>
        <taxon>malvids</taxon>
        <taxon>Malvales</taxon>
        <taxon>Malvaceae</taxon>
        <taxon>Grewioideae</taxon>
        <taxon>Apeibeae</taxon>
        <taxon>Corchorus</taxon>
    </lineage>
</organism>
<protein>
    <submittedName>
        <fullName evidence="5">Protein transport protein SEC31 isoform 2</fullName>
    </submittedName>
</protein>
<evidence type="ECO:0000256" key="2">
    <source>
        <dbReference type="ARBA" id="ARBA00022574"/>
    </source>
</evidence>
<dbReference type="EMBL" id="AWUE01018176">
    <property type="protein sequence ID" value="OMO82073.1"/>
    <property type="molecule type" value="Genomic_DNA"/>
</dbReference>
<dbReference type="GO" id="GO:0030127">
    <property type="term" value="C:COPII vesicle coat"/>
    <property type="evidence" value="ECO:0007669"/>
    <property type="project" value="TreeGrafter"/>
</dbReference>
<evidence type="ECO:0000256" key="1">
    <source>
        <dbReference type="ARBA" id="ARBA00022448"/>
    </source>
</evidence>
<dbReference type="SUPFAM" id="SSF50978">
    <property type="entry name" value="WD40 repeat-like"/>
    <property type="match status" value="1"/>
</dbReference>
<evidence type="ECO:0000313" key="5">
    <source>
        <dbReference type="EMBL" id="OMO82073.1"/>
    </source>
</evidence>
<dbReference type="InterPro" id="IPR040251">
    <property type="entry name" value="SEC31-like"/>
</dbReference>
<dbReference type="OrthoDB" id="992562at2759"/>
<dbReference type="GO" id="GO:0015031">
    <property type="term" value="P:protein transport"/>
    <property type="evidence" value="ECO:0007669"/>
    <property type="project" value="UniProtKB-KW"/>
</dbReference>
<dbReference type="InterPro" id="IPR015943">
    <property type="entry name" value="WD40/YVTN_repeat-like_dom_sf"/>
</dbReference>
<dbReference type="PANTHER" id="PTHR13923:SF11">
    <property type="entry name" value="SECRETORY 31, ISOFORM D"/>
    <property type="match status" value="1"/>
</dbReference>
<reference evidence="6" key="1">
    <citation type="submission" date="2013-09" db="EMBL/GenBank/DDBJ databases">
        <title>Corchorus olitorius genome sequencing.</title>
        <authorList>
            <person name="Alam M."/>
            <person name="Haque M.S."/>
            <person name="Islam M.S."/>
            <person name="Emdad E.M."/>
            <person name="Islam M.M."/>
            <person name="Ahmed B."/>
            <person name="Halim A."/>
            <person name="Hossen Q.M.M."/>
            <person name="Hossain M.Z."/>
            <person name="Ahmed R."/>
            <person name="Khan M.M."/>
            <person name="Islam R."/>
            <person name="Rashid M.M."/>
            <person name="Khan S.A."/>
            <person name="Rahman M.S."/>
            <person name="Alam M."/>
            <person name="Yahiya A.S."/>
            <person name="Khan M.S."/>
            <person name="Azam M.S."/>
            <person name="Haque T."/>
            <person name="Lashkar M.Z.H."/>
            <person name="Akhand A.I."/>
            <person name="Morshed G."/>
            <person name="Roy S."/>
            <person name="Uddin K.S."/>
            <person name="Rabeya T."/>
            <person name="Hossain A.S."/>
            <person name="Chowdhury A."/>
            <person name="Snigdha A.R."/>
            <person name="Mortoza M.S."/>
            <person name="Matin S.A."/>
            <person name="Hoque S.M.E."/>
            <person name="Islam M.K."/>
            <person name="Roy D.K."/>
            <person name="Haider R."/>
            <person name="Moosa M.M."/>
            <person name="Elias S.M."/>
            <person name="Hasan A.M."/>
            <person name="Jahan S."/>
            <person name="Shafiuddin M."/>
            <person name="Mahmood N."/>
            <person name="Shommy N.S."/>
        </authorList>
    </citation>
    <scope>NUCLEOTIDE SEQUENCE [LARGE SCALE GENOMIC DNA]</scope>
    <source>
        <strain evidence="6">cv. O-4</strain>
    </source>
</reference>
<dbReference type="GO" id="GO:0090110">
    <property type="term" value="P:COPII-coated vesicle cargo loading"/>
    <property type="evidence" value="ECO:0007669"/>
    <property type="project" value="TreeGrafter"/>
</dbReference>
<evidence type="ECO:0000256" key="3">
    <source>
        <dbReference type="ARBA" id="ARBA00022737"/>
    </source>
</evidence>
<keyword evidence="6" id="KW-1185">Reference proteome</keyword>
<evidence type="ECO:0000256" key="4">
    <source>
        <dbReference type="ARBA" id="ARBA00022927"/>
    </source>
</evidence>
<dbReference type="InterPro" id="IPR036322">
    <property type="entry name" value="WD40_repeat_dom_sf"/>
</dbReference>
<dbReference type="PANTHER" id="PTHR13923">
    <property type="entry name" value="SEC31-RELATED PROTEIN"/>
    <property type="match status" value="1"/>
</dbReference>
<accession>A0A1R3IHN7</accession>